<evidence type="ECO:0000313" key="3">
    <source>
        <dbReference type="EMBL" id="MFC3032338.1"/>
    </source>
</evidence>
<gene>
    <name evidence="3" type="ORF">ACFOEE_07395</name>
</gene>
<dbReference type="InterPro" id="IPR018640">
    <property type="entry name" value="DUF2063"/>
</dbReference>
<dbReference type="EMBL" id="JBHRSD010000011">
    <property type="protein sequence ID" value="MFC3032338.1"/>
    <property type="molecule type" value="Genomic_DNA"/>
</dbReference>
<dbReference type="InterPro" id="IPR044922">
    <property type="entry name" value="DUF2063_N_sf"/>
</dbReference>
<feature type="domain" description="NGO1945-like C-terminal" evidence="2">
    <location>
        <begin position="148"/>
        <end position="240"/>
    </location>
</feature>
<reference evidence="4" key="1">
    <citation type="journal article" date="2019" name="Int. J. Syst. Evol. Microbiol.">
        <title>The Global Catalogue of Microorganisms (GCM) 10K type strain sequencing project: providing services to taxonomists for standard genome sequencing and annotation.</title>
        <authorList>
            <consortium name="The Broad Institute Genomics Platform"/>
            <consortium name="The Broad Institute Genome Sequencing Center for Infectious Disease"/>
            <person name="Wu L."/>
            <person name="Ma J."/>
        </authorList>
    </citation>
    <scope>NUCLEOTIDE SEQUENCE [LARGE SCALE GENOMIC DNA]</scope>
    <source>
        <strain evidence="4">KCTC 42730</strain>
    </source>
</reference>
<evidence type="ECO:0000259" key="1">
    <source>
        <dbReference type="Pfam" id="PF09836"/>
    </source>
</evidence>
<comment type="caution">
    <text evidence="3">The sequence shown here is derived from an EMBL/GenBank/DDBJ whole genome shotgun (WGS) entry which is preliminary data.</text>
</comment>
<organism evidence="3 4">
    <name type="scientific">Pseudoalteromonas fenneropenaei</name>
    <dbReference type="NCBI Taxonomy" id="1737459"/>
    <lineage>
        <taxon>Bacteria</taxon>
        <taxon>Pseudomonadati</taxon>
        <taxon>Pseudomonadota</taxon>
        <taxon>Gammaproteobacteria</taxon>
        <taxon>Alteromonadales</taxon>
        <taxon>Pseudoalteromonadaceae</taxon>
        <taxon>Pseudoalteromonas</taxon>
    </lineage>
</organism>
<dbReference type="Pfam" id="PF22106">
    <property type="entry name" value="NGO1945_C"/>
    <property type="match status" value="1"/>
</dbReference>
<evidence type="ECO:0000313" key="4">
    <source>
        <dbReference type="Proteomes" id="UP001595453"/>
    </source>
</evidence>
<sequence length="252" mass="28600">MPDFIEVQKQFAAGIRTPSLHDEYFPELEARRLAIYQDLFFNNVSGFVSNAFPVLKSLYQAEDWQALLRDFFQQHPCHSPYFVDIAEEFLTYLTTSFSTRECDADFMLELAHYEWIELVVSVAMQDESEQSLTSTDLLDAKLYIATSARVLSYSYAVHQISTDFQPQAPSAERHYFVVYRDGEDDVQFMACNALTALLLDTLQQQPGINIAQLITLMQSHATAIPLAQLQQGAFQLLGQFAELGVVVTKNAQ</sequence>
<dbReference type="Gene3D" id="3.90.930.50">
    <property type="match status" value="1"/>
</dbReference>
<dbReference type="Pfam" id="PF09836">
    <property type="entry name" value="DUF2063"/>
    <property type="match status" value="1"/>
</dbReference>
<feature type="domain" description="Putative DNA-binding" evidence="1">
    <location>
        <begin position="6"/>
        <end position="93"/>
    </location>
</feature>
<name>A0ABV7CIA9_9GAMM</name>
<keyword evidence="4" id="KW-1185">Reference proteome</keyword>
<proteinExistence type="predicted"/>
<accession>A0ABV7CIA9</accession>
<evidence type="ECO:0000259" key="2">
    <source>
        <dbReference type="Pfam" id="PF22106"/>
    </source>
</evidence>
<dbReference type="Gene3D" id="1.10.150.690">
    <property type="entry name" value="DUF2063"/>
    <property type="match status" value="1"/>
</dbReference>
<protein>
    <submittedName>
        <fullName evidence="3">DUF2063 domain-containing protein</fullName>
    </submittedName>
</protein>
<dbReference type="RefSeq" id="WP_377122725.1">
    <property type="nucleotide sequence ID" value="NZ_JBHRSD010000011.1"/>
</dbReference>
<dbReference type="InterPro" id="IPR054098">
    <property type="entry name" value="NGO1945-like_C"/>
</dbReference>
<dbReference type="Proteomes" id="UP001595453">
    <property type="component" value="Unassembled WGS sequence"/>
</dbReference>